<evidence type="ECO:0000256" key="2">
    <source>
        <dbReference type="ARBA" id="ARBA00022475"/>
    </source>
</evidence>
<evidence type="ECO:0000256" key="7">
    <source>
        <dbReference type="SAM" id="Phobius"/>
    </source>
</evidence>
<keyword evidence="9" id="KW-1185">Reference proteome</keyword>
<organism evidence="8 9">
    <name type="scientific">Azohydromonas caseinilytica</name>
    <dbReference type="NCBI Taxonomy" id="2728836"/>
    <lineage>
        <taxon>Bacteria</taxon>
        <taxon>Pseudomonadati</taxon>
        <taxon>Pseudomonadota</taxon>
        <taxon>Betaproteobacteria</taxon>
        <taxon>Burkholderiales</taxon>
        <taxon>Sphaerotilaceae</taxon>
        <taxon>Azohydromonas</taxon>
    </lineage>
</organism>
<evidence type="ECO:0000313" key="9">
    <source>
        <dbReference type="Proteomes" id="UP000574067"/>
    </source>
</evidence>
<dbReference type="EMBL" id="JABBFW010000001">
    <property type="protein sequence ID" value="NML13793.1"/>
    <property type="molecule type" value="Genomic_DNA"/>
</dbReference>
<evidence type="ECO:0000256" key="1">
    <source>
        <dbReference type="ARBA" id="ARBA00004651"/>
    </source>
</evidence>
<evidence type="ECO:0000256" key="6">
    <source>
        <dbReference type="SAM" id="MobiDB-lite"/>
    </source>
</evidence>
<feature type="transmembrane region" description="Helical" evidence="7">
    <location>
        <begin position="71"/>
        <end position="93"/>
    </location>
</feature>
<keyword evidence="5 7" id="KW-0472">Membrane</keyword>
<dbReference type="AlphaFoldDB" id="A0A848F607"/>
<sequence>MQERSRRPEFRDSWADDDKELDERAPMTREQVQALREQYPLLSPWRVVAVQAAVGLVVAVLAAVITGRGAVGWSALYGAAAVVVPGALMVRGLARTRDMQPGTAVFGFLFWEFIKIGVAAAMLVAAAVVVRNLSWPALLVTMVLCMKVNWLALLWQGRARARKKRS</sequence>
<reference evidence="8 9" key="1">
    <citation type="submission" date="2020-04" db="EMBL/GenBank/DDBJ databases">
        <title>Azohydromonas sp. isolated from soil.</title>
        <authorList>
            <person name="Dahal R.H."/>
        </authorList>
    </citation>
    <scope>NUCLEOTIDE SEQUENCE [LARGE SCALE GENOMIC DNA]</scope>
    <source>
        <strain evidence="8 9">G-1-1-14</strain>
    </source>
</reference>
<dbReference type="Proteomes" id="UP000574067">
    <property type="component" value="Unassembled WGS sequence"/>
</dbReference>
<evidence type="ECO:0000313" key="8">
    <source>
        <dbReference type="EMBL" id="NML13793.1"/>
    </source>
</evidence>
<comment type="caution">
    <text evidence="8">The sequence shown here is derived from an EMBL/GenBank/DDBJ whole genome shotgun (WGS) entry which is preliminary data.</text>
</comment>
<accession>A0A848F607</accession>
<evidence type="ECO:0000256" key="3">
    <source>
        <dbReference type="ARBA" id="ARBA00022692"/>
    </source>
</evidence>
<dbReference type="RefSeq" id="WP_169158686.1">
    <property type="nucleotide sequence ID" value="NZ_JABBFW010000001.1"/>
</dbReference>
<dbReference type="Pfam" id="PF03899">
    <property type="entry name" value="ATP-synt_I"/>
    <property type="match status" value="1"/>
</dbReference>
<evidence type="ECO:0000256" key="4">
    <source>
        <dbReference type="ARBA" id="ARBA00022989"/>
    </source>
</evidence>
<name>A0A848F607_9BURK</name>
<feature type="transmembrane region" description="Helical" evidence="7">
    <location>
        <begin position="135"/>
        <end position="155"/>
    </location>
</feature>
<evidence type="ECO:0000256" key="5">
    <source>
        <dbReference type="ARBA" id="ARBA00023136"/>
    </source>
</evidence>
<dbReference type="GO" id="GO:0005886">
    <property type="term" value="C:plasma membrane"/>
    <property type="evidence" value="ECO:0007669"/>
    <property type="project" value="UniProtKB-SubCell"/>
</dbReference>
<dbReference type="InterPro" id="IPR005598">
    <property type="entry name" value="ATP_synth_I"/>
</dbReference>
<feature type="transmembrane region" description="Helical" evidence="7">
    <location>
        <begin position="45"/>
        <end position="65"/>
    </location>
</feature>
<comment type="subcellular location">
    <subcellularLocation>
        <location evidence="1">Cell membrane</location>
        <topology evidence="1">Multi-pass membrane protein</topology>
    </subcellularLocation>
</comment>
<keyword evidence="4 7" id="KW-1133">Transmembrane helix</keyword>
<keyword evidence="3 7" id="KW-0812">Transmembrane</keyword>
<feature type="region of interest" description="Disordered" evidence="6">
    <location>
        <begin position="1"/>
        <end position="21"/>
    </location>
</feature>
<gene>
    <name evidence="8" type="ORF">HHL10_02215</name>
</gene>
<keyword evidence="2" id="KW-1003">Cell membrane</keyword>
<protein>
    <submittedName>
        <fullName evidence="8">ATP synthase subunit I</fullName>
    </submittedName>
</protein>
<feature type="transmembrane region" description="Helical" evidence="7">
    <location>
        <begin position="105"/>
        <end position="129"/>
    </location>
</feature>
<proteinExistence type="predicted"/>